<comment type="similarity">
    <text evidence="6">Belongs to the major facilitator superfamily. Spinster (TC 2.A.1.49) family.</text>
</comment>
<evidence type="ECO:0000256" key="6">
    <source>
        <dbReference type="ARBA" id="ARBA00024338"/>
    </source>
</evidence>
<feature type="transmembrane region" description="Helical" evidence="8">
    <location>
        <begin position="115"/>
        <end position="134"/>
    </location>
</feature>
<evidence type="ECO:0000256" key="5">
    <source>
        <dbReference type="ARBA" id="ARBA00023136"/>
    </source>
</evidence>
<dbReference type="Pfam" id="PF07690">
    <property type="entry name" value="MFS_1"/>
    <property type="match status" value="2"/>
</dbReference>
<evidence type="ECO:0000256" key="4">
    <source>
        <dbReference type="ARBA" id="ARBA00022989"/>
    </source>
</evidence>
<dbReference type="PANTHER" id="PTHR23505:SF79">
    <property type="entry name" value="PROTEIN SPINSTER"/>
    <property type="match status" value="1"/>
</dbReference>
<feature type="transmembrane region" description="Helical" evidence="8">
    <location>
        <begin position="47"/>
        <end position="68"/>
    </location>
</feature>
<evidence type="ECO:0000256" key="2">
    <source>
        <dbReference type="ARBA" id="ARBA00022448"/>
    </source>
</evidence>
<evidence type="ECO:0000256" key="8">
    <source>
        <dbReference type="SAM" id="Phobius"/>
    </source>
</evidence>
<proteinExistence type="inferred from homology"/>
<protein>
    <recommendedName>
        <fullName evidence="9">Major facilitator superfamily (MFS) profile domain-containing protein</fullName>
    </recommendedName>
</protein>
<feature type="transmembrane region" description="Helical" evidence="8">
    <location>
        <begin position="232"/>
        <end position="251"/>
    </location>
</feature>
<feature type="transmembrane region" description="Helical" evidence="8">
    <location>
        <begin position="502"/>
        <end position="524"/>
    </location>
</feature>
<accession>A0A8W8KD01</accession>
<comment type="subcellular location">
    <subcellularLocation>
        <location evidence="1">Membrane</location>
        <topology evidence="1">Multi-pass membrane protein</topology>
    </subcellularLocation>
</comment>
<feature type="transmembrane region" description="Helical" evidence="8">
    <location>
        <begin position="356"/>
        <end position="379"/>
    </location>
</feature>
<dbReference type="InterPro" id="IPR020846">
    <property type="entry name" value="MFS_dom"/>
</dbReference>
<reference evidence="10" key="1">
    <citation type="submission" date="2022-08" db="UniProtKB">
        <authorList>
            <consortium name="EnsemblMetazoa"/>
        </authorList>
    </citation>
    <scope>IDENTIFICATION</scope>
    <source>
        <strain evidence="10">05x7-T-G4-1.051#20</strain>
    </source>
</reference>
<dbReference type="PANTHER" id="PTHR23505">
    <property type="entry name" value="SPINSTER"/>
    <property type="match status" value="1"/>
</dbReference>
<evidence type="ECO:0000256" key="1">
    <source>
        <dbReference type="ARBA" id="ARBA00004141"/>
    </source>
</evidence>
<feature type="transmembrane region" description="Helical" evidence="8">
    <location>
        <begin position="418"/>
        <end position="446"/>
    </location>
</feature>
<evidence type="ECO:0000313" key="10">
    <source>
        <dbReference type="EnsemblMetazoa" id="G23092.3:cds"/>
    </source>
</evidence>
<keyword evidence="3 8" id="KW-0812">Transmembrane</keyword>
<dbReference type="Gene3D" id="1.20.1250.20">
    <property type="entry name" value="MFS general substrate transporter like domains"/>
    <property type="match status" value="2"/>
</dbReference>
<dbReference type="InterPro" id="IPR011701">
    <property type="entry name" value="MFS"/>
</dbReference>
<dbReference type="CDD" id="cd17328">
    <property type="entry name" value="MFS_spinster_like"/>
    <property type="match status" value="1"/>
</dbReference>
<keyword evidence="5 8" id="KW-0472">Membrane</keyword>
<dbReference type="GO" id="GO:0022857">
    <property type="term" value="F:transmembrane transporter activity"/>
    <property type="evidence" value="ECO:0007669"/>
    <property type="project" value="InterPro"/>
</dbReference>
<evidence type="ECO:0000259" key="9">
    <source>
        <dbReference type="PROSITE" id="PS50850"/>
    </source>
</evidence>
<keyword evidence="4 8" id="KW-1133">Transmembrane helix</keyword>
<dbReference type="Proteomes" id="UP000005408">
    <property type="component" value="Unassembled WGS sequence"/>
</dbReference>
<feature type="transmembrane region" description="Helical" evidence="8">
    <location>
        <begin position="315"/>
        <end position="336"/>
    </location>
</feature>
<organism evidence="10 11">
    <name type="scientific">Magallana gigas</name>
    <name type="common">Pacific oyster</name>
    <name type="synonym">Crassostrea gigas</name>
    <dbReference type="NCBI Taxonomy" id="29159"/>
    <lineage>
        <taxon>Eukaryota</taxon>
        <taxon>Metazoa</taxon>
        <taxon>Spiralia</taxon>
        <taxon>Lophotrochozoa</taxon>
        <taxon>Mollusca</taxon>
        <taxon>Bivalvia</taxon>
        <taxon>Autobranchia</taxon>
        <taxon>Pteriomorphia</taxon>
        <taxon>Ostreida</taxon>
        <taxon>Ostreoidea</taxon>
        <taxon>Ostreidae</taxon>
        <taxon>Magallana</taxon>
    </lineage>
</organism>
<dbReference type="InterPro" id="IPR044770">
    <property type="entry name" value="MFS_spinster-like"/>
</dbReference>
<evidence type="ECO:0000313" key="11">
    <source>
        <dbReference type="Proteomes" id="UP000005408"/>
    </source>
</evidence>
<keyword evidence="11" id="KW-1185">Reference proteome</keyword>
<dbReference type="GO" id="GO:0016020">
    <property type="term" value="C:membrane"/>
    <property type="evidence" value="ECO:0007669"/>
    <property type="project" value="UniProtKB-SubCell"/>
</dbReference>
<evidence type="ECO:0000256" key="7">
    <source>
        <dbReference type="SAM" id="MobiDB-lite"/>
    </source>
</evidence>
<keyword evidence="2" id="KW-0813">Transport</keyword>
<feature type="region of interest" description="Disordered" evidence="7">
    <location>
        <begin position="537"/>
        <end position="570"/>
    </location>
</feature>
<sequence>MERKKGYIYMFTILDTSPIVRNNDIAESHVRTPDVEVVAGDISKHRAYFMVFVLLFINLLNYMDRFTIAGVLVDIQNYYHIGNSEAGLIQTVFIVSYMIFSPIFGYLGDRYNRKFIMGGGITLWSLLTLSGSFIGKDYFWLFLLIRGLVGIGEASYSTIAPTIIADMFVKGTRTRMLMFFYFAIPVGSELARLGYRASYYIYLAQGIGEASYSTIAPTIIADLFAKDLRTRMLMVFYFAIPVGSGLGYVVGANIAKAFGAWQWALRFTPVLGIICVILIFIVLKEPQRGHAEGGSHLRNSSYLQDLKELAKTKSFVLSTLGFTCVAFVTGALALWAPSYMFNVIKAQGQDADEGNIAFIFGGITVAAGFIGVALGAEASRRYKRINPRADPLVCAFGLLMCTPFLFFGLWISESNIPVSWALIFFGETFLCLNWSIIADILLYVVIPTRRSTAEAVQILISHALGDAGSPYLIGVISDALATKYPKDEQLSPSVESSTLRNAFYITPFVCVIGGGFFLATALFIQKDREKAEKITKGLGDYDEEISEDESDIEPILRSDDEDNEGMQPFA</sequence>
<evidence type="ECO:0000256" key="3">
    <source>
        <dbReference type="ARBA" id="ARBA00022692"/>
    </source>
</evidence>
<feature type="transmembrane region" description="Helical" evidence="8">
    <location>
        <begin position="458"/>
        <end position="482"/>
    </location>
</feature>
<dbReference type="SUPFAM" id="SSF103473">
    <property type="entry name" value="MFS general substrate transporter"/>
    <property type="match status" value="2"/>
</dbReference>
<dbReference type="PROSITE" id="PS50850">
    <property type="entry name" value="MFS"/>
    <property type="match status" value="1"/>
</dbReference>
<dbReference type="AlphaFoldDB" id="A0A8W8KD01"/>
<dbReference type="EnsemblMetazoa" id="G23092.3">
    <property type="protein sequence ID" value="G23092.3:cds"/>
    <property type="gene ID" value="G23092"/>
</dbReference>
<feature type="compositionally biased region" description="Acidic residues" evidence="7">
    <location>
        <begin position="540"/>
        <end position="552"/>
    </location>
</feature>
<feature type="transmembrane region" description="Helical" evidence="8">
    <location>
        <begin position="391"/>
        <end position="412"/>
    </location>
</feature>
<feature type="domain" description="Major facilitator superfamily (MFS) profile" evidence="9">
    <location>
        <begin position="50"/>
        <end position="525"/>
    </location>
</feature>
<name>A0A8W8KD01_MAGGI</name>
<dbReference type="InterPro" id="IPR036259">
    <property type="entry name" value="MFS_trans_sf"/>
</dbReference>
<feature type="transmembrane region" description="Helical" evidence="8">
    <location>
        <begin position="263"/>
        <end position="283"/>
    </location>
</feature>
<feature type="transmembrane region" description="Helical" evidence="8">
    <location>
        <begin position="176"/>
        <end position="195"/>
    </location>
</feature>
<feature type="transmembrane region" description="Helical" evidence="8">
    <location>
        <begin position="88"/>
        <end position="108"/>
    </location>
</feature>